<accession>A0A7W0CUE2</accession>
<evidence type="ECO:0000313" key="2">
    <source>
        <dbReference type="EMBL" id="MBA2897420.1"/>
    </source>
</evidence>
<dbReference type="EMBL" id="JACDUR010000011">
    <property type="protein sequence ID" value="MBA2897420.1"/>
    <property type="molecule type" value="Genomic_DNA"/>
</dbReference>
<organism evidence="2 3">
    <name type="scientific">Nonomuraea soli</name>
    <dbReference type="NCBI Taxonomy" id="1032476"/>
    <lineage>
        <taxon>Bacteria</taxon>
        <taxon>Bacillati</taxon>
        <taxon>Actinomycetota</taxon>
        <taxon>Actinomycetes</taxon>
        <taxon>Streptosporangiales</taxon>
        <taxon>Streptosporangiaceae</taxon>
        <taxon>Nonomuraea</taxon>
    </lineage>
</organism>
<dbReference type="AlphaFoldDB" id="A0A7W0CUE2"/>
<keyword evidence="1" id="KW-0472">Membrane</keyword>
<keyword evidence="1" id="KW-1133">Transmembrane helix</keyword>
<keyword evidence="3" id="KW-1185">Reference proteome</keyword>
<proteinExistence type="predicted"/>
<keyword evidence="1" id="KW-0812">Transmembrane</keyword>
<name>A0A7W0CUE2_9ACTN</name>
<feature type="transmembrane region" description="Helical" evidence="1">
    <location>
        <begin position="6"/>
        <end position="26"/>
    </location>
</feature>
<evidence type="ECO:0000256" key="1">
    <source>
        <dbReference type="SAM" id="Phobius"/>
    </source>
</evidence>
<comment type="caution">
    <text evidence="2">The sequence shown here is derived from an EMBL/GenBank/DDBJ whole genome shotgun (WGS) entry which is preliminary data.</text>
</comment>
<evidence type="ECO:0000313" key="3">
    <source>
        <dbReference type="Proteomes" id="UP000530928"/>
    </source>
</evidence>
<dbReference type="Proteomes" id="UP000530928">
    <property type="component" value="Unassembled WGS sequence"/>
</dbReference>
<protein>
    <submittedName>
        <fullName evidence="2">Uncharacterized protein</fullName>
    </submittedName>
</protein>
<reference evidence="2 3" key="1">
    <citation type="submission" date="2020-07" db="EMBL/GenBank/DDBJ databases">
        <title>Genomic Encyclopedia of Type Strains, Phase IV (KMG-IV): sequencing the most valuable type-strain genomes for metagenomic binning, comparative biology and taxonomic classification.</title>
        <authorList>
            <person name="Goeker M."/>
        </authorList>
    </citation>
    <scope>NUCLEOTIDE SEQUENCE [LARGE SCALE GENOMIC DNA]</scope>
    <source>
        <strain evidence="2 3">DSM 45533</strain>
    </source>
</reference>
<dbReference type="RefSeq" id="WP_181616127.1">
    <property type="nucleotide sequence ID" value="NZ_BAABAM010000013.1"/>
</dbReference>
<gene>
    <name evidence="2" type="ORF">HNR30_008818</name>
</gene>
<sequence>MRGRWVTYTAAGLLLVVLLIIMAIMWGTRQTNTTATAQNKATQLNEQLVAAGLKPIDQDVLVQALGKDGGALCADPEQTISKAVALTTGAAGPGLRPVIAERRLLTGASLVIEVYCPDKQEEFAQALAGLNLEGEQ</sequence>